<protein>
    <recommendedName>
        <fullName evidence="7">Leishmanolysin-like peptidase</fullName>
    </recommendedName>
</protein>
<keyword evidence="5 9" id="KW-0862">Zinc</keyword>
<evidence type="ECO:0000256" key="1">
    <source>
        <dbReference type="ARBA" id="ARBA00005860"/>
    </source>
</evidence>
<feature type="active site" evidence="8">
    <location>
        <position position="227"/>
    </location>
</feature>
<feature type="compositionally biased region" description="Polar residues" evidence="10">
    <location>
        <begin position="804"/>
        <end position="820"/>
    </location>
</feature>
<name>A0AA85BXB9_9TREM</name>
<keyword evidence="11" id="KW-0472">Membrane</keyword>
<evidence type="ECO:0000256" key="5">
    <source>
        <dbReference type="ARBA" id="ARBA00022833"/>
    </source>
</evidence>
<keyword evidence="11" id="KW-0812">Transmembrane</keyword>
<dbReference type="InterPro" id="IPR001577">
    <property type="entry name" value="Peptidase_M8"/>
</dbReference>
<evidence type="ECO:0000256" key="7">
    <source>
        <dbReference type="ARBA" id="ARBA00039717"/>
    </source>
</evidence>
<feature type="region of interest" description="Disordered" evidence="10">
    <location>
        <begin position="802"/>
        <end position="823"/>
    </location>
</feature>
<keyword evidence="6 9" id="KW-0482">Metalloprotease</keyword>
<organism evidence="13 14">
    <name type="scientific">Schistosoma mattheei</name>
    <dbReference type="NCBI Taxonomy" id="31246"/>
    <lineage>
        <taxon>Eukaryota</taxon>
        <taxon>Metazoa</taxon>
        <taxon>Spiralia</taxon>
        <taxon>Lophotrochozoa</taxon>
        <taxon>Platyhelminthes</taxon>
        <taxon>Trematoda</taxon>
        <taxon>Digenea</taxon>
        <taxon>Strigeidida</taxon>
        <taxon>Schistosomatoidea</taxon>
        <taxon>Schistosomatidae</taxon>
        <taxon>Schistosoma</taxon>
    </lineage>
</organism>
<comment type="similarity">
    <text evidence="1">Belongs to the peptidase M8 family.</text>
</comment>
<dbReference type="SUPFAM" id="SSF55486">
    <property type="entry name" value="Metalloproteases ('zincins'), catalytic domain"/>
    <property type="match status" value="1"/>
</dbReference>
<sequence length="1097" mass="121913">MTLGIALTIVFLLNLCQTKHVCKVPRASPVIHATSYDSLSKRSTVNTQLKFSIVYTSGFQNNTLFEQIKTKIVLPALTYWEKSLGVKKIASDNVILERQCLDGQTSYVKWPNGTIGIYCNKGCENITRCFTEPIPDNYLNGCKTFVANKPSIQGSRGSGIPPNGYLVFVDASATEPCQSEDLLAYALACQLEFGTDRPVAGYVNMCPTQLSIKPEDVRSSISTFIHEMAHALGFSSTSYAFLREEDGTPRTPRDPQTNLPALGQDSDYIYLASKSTVTKVQRIWVSAVSTTIRTIDVFVLPSVLAEARAHYNCPTMDGMDLENDGGSGTAFVHFEKRITEDELMSGSYSKDSYVSSLTLAYFKDTGWYNVNMSMAQNWRFGKNWGCEFVQLSCYEYMKIQVAKNNPITPYCNKLSSTDVKCLVYDDAFGSCDLQRQKEKVPGENQYFTSIDGVSASDLPYYAGGPSLSDRCPIHRPFEPVTGYKYTSYCRHTENQDTIDSQNNYALQYFGQDSICVNHDTYAPWISIVGGFYRDISFPYASCHKYNCSSVGIELLVGQQVTKCSDGESIPINAYGNNINARGLVLCPTCNAACSVCSYTSIVSNRTNSAVHTTSNNNILLIHWIMFTRRDVLQPSKPPLRRKRALSFAGYSELPKISNNVNFGQLPTAFRIRHPSSVYPDGGPALDQVFGGFSQKLNNEEIGFSASKDLSDIKDFGIRGCDLRSRKSSVATVVDHPLHSCISTPEIYPKVPSSCSGSVAKLSQPLNLSSFSCSDYVLPDSLLSSNLVKLYLAKVATSKPVEYTCPNNSSRSKSPQTSTQGGHRLPECLQIHPLTLASMVMPVNQIIRAHASQNKSEMKKSDELANSSNVYLNGRNAVTDASYSSEFSDGESWGRPPVCDHTNTGYLSDNHLIEAVSEAKMLNMSKQQLDMRLSIRPGSKIISSSRTQTNSRENLNRNYLTPKFEFTHVYDGLKTSSNAFPNANKSFSNFLHNSNLNLNFTDDDFSDVKSSVCYSVPGSPNINSKCSHLTRQSNSSEFNDAPHHITNNPTAINNNNNNSRNIRTKRFERLRDFWALLKMIISLIQMKMIITFTWIQNL</sequence>
<dbReference type="Gene3D" id="3.10.170.20">
    <property type="match status" value="1"/>
</dbReference>
<keyword evidence="12" id="KW-0732">Signal</keyword>
<feature type="signal peptide" evidence="12">
    <location>
        <begin position="1"/>
        <end position="18"/>
    </location>
</feature>
<keyword evidence="3 9" id="KW-0479">Metal-binding</keyword>
<dbReference type="PANTHER" id="PTHR10942:SF0">
    <property type="entry name" value="LEISHMANOLYSIN-LIKE PEPTIDASE"/>
    <property type="match status" value="1"/>
</dbReference>
<dbReference type="GO" id="GO:0006508">
    <property type="term" value="P:proteolysis"/>
    <property type="evidence" value="ECO:0007669"/>
    <property type="project" value="UniProtKB-KW"/>
</dbReference>
<evidence type="ECO:0000313" key="14">
    <source>
        <dbReference type="WBParaSite" id="SMTH1_83060.1"/>
    </source>
</evidence>
<dbReference type="GO" id="GO:0005737">
    <property type="term" value="C:cytoplasm"/>
    <property type="evidence" value="ECO:0007669"/>
    <property type="project" value="TreeGrafter"/>
</dbReference>
<accession>A0AA85BXB9</accession>
<dbReference type="GO" id="GO:0004222">
    <property type="term" value="F:metalloendopeptidase activity"/>
    <property type="evidence" value="ECO:0007669"/>
    <property type="project" value="InterPro"/>
</dbReference>
<feature type="binding site" evidence="9">
    <location>
        <position position="230"/>
    </location>
    <ligand>
        <name>Zn(2+)</name>
        <dbReference type="ChEBI" id="CHEBI:29105"/>
        <note>catalytic</note>
    </ligand>
</feature>
<evidence type="ECO:0000256" key="4">
    <source>
        <dbReference type="ARBA" id="ARBA00022801"/>
    </source>
</evidence>
<evidence type="ECO:0000256" key="3">
    <source>
        <dbReference type="ARBA" id="ARBA00022723"/>
    </source>
</evidence>
<keyword evidence="4" id="KW-0378">Hydrolase</keyword>
<evidence type="ECO:0000256" key="6">
    <source>
        <dbReference type="ARBA" id="ARBA00023049"/>
    </source>
</evidence>
<dbReference type="Proteomes" id="UP000050791">
    <property type="component" value="Unassembled WGS sequence"/>
</dbReference>
<dbReference type="WBParaSite" id="SMTH1_83060.1">
    <property type="protein sequence ID" value="SMTH1_83060.1"/>
    <property type="gene ID" value="SMTH1_83060"/>
</dbReference>
<feature type="binding site" evidence="9">
    <location>
        <position position="226"/>
    </location>
    <ligand>
        <name>Zn(2+)</name>
        <dbReference type="ChEBI" id="CHEBI:29105"/>
        <note>catalytic</note>
    </ligand>
</feature>
<evidence type="ECO:0000256" key="10">
    <source>
        <dbReference type="SAM" id="MobiDB-lite"/>
    </source>
</evidence>
<dbReference type="GO" id="GO:0016020">
    <property type="term" value="C:membrane"/>
    <property type="evidence" value="ECO:0007669"/>
    <property type="project" value="InterPro"/>
</dbReference>
<evidence type="ECO:0000256" key="12">
    <source>
        <dbReference type="SAM" id="SignalP"/>
    </source>
</evidence>
<feature type="binding site" evidence="9">
    <location>
        <position position="333"/>
    </location>
    <ligand>
        <name>Zn(2+)</name>
        <dbReference type="ChEBI" id="CHEBI:29105"/>
        <note>catalytic</note>
    </ligand>
</feature>
<evidence type="ECO:0000256" key="2">
    <source>
        <dbReference type="ARBA" id="ARBA00022670"/>
    </source>
</evidence>
<dbReference type="Gene3D" id="2.10.55.10">
    <property type="entry name" value="Leishmanolysin domain 3"/>
    <property type="match status" value="1"/>
</dbReference>
<proteinExistence type="inferred from homology"/>
<reference evidence="14" key="1">
    <citation type="submission" date="2023-11" db="UniProtKB">
        <authorList>
            <consortium name="WormBaseParasite"/>
        </authorList>
    </citation>
    <scope>IDENTIFICATION</scope>
</reference>
<dbReference type="GO" id="GO:0007155">
    <property type="term" value="P:cell adhesion"/>
    <property type="evidence" value="ECO:0007669"/>
    <property type="project" value="InterPro"/>
</dbReference>
<comment type="cofactor">
    <cofactor evidence="9">
        <name>Zn(2+)</name>
        <dbReference type="ChEBI" id="CHEBI:29105"/>
    </cofactor>
    <text evidence="9">Binds 1 zinc ion per subunit.</text>
</comment>
<evidence type="ECO:0000256" key="11">
    <source>
        <dbReference type="SAM" id="Phobius"/>
    </source>
</evidence>
<feature type="chain" id="PRO_5041742568" description="Leishmanolysin-like peptidase" evidence="12">
    <location>
        <begin position="19"/>
        <end position="1097"/>
    </location>
</feature>
<keyword evidence="2" id="KW-0645">Protease</keyword>
<evidence type="ECO:0000313" key="13">
    <source>
        <dbReference type="Proteomes" id="UP000050791"/>
    </source>
</evidence>
<evidence type="ECO:0000256" key="8">
    <source>
        <dbReference type="PIRSR" id="PIRSR601577-1"/>
    </source>
</evidence>
<dbReference type="PANTHER" id="PTHR10942">
    <property type="entry name" value="LEISHMANOLYSIN-LIKE PEPTIDASE"/>
    <property type="match status" value="1"/>
</dbReference>
<dbReference type="AlphaFoldDB" id="A0AA85BXB9"/>
<dbReference type="GO" id="GO:0046872">
    <property type="term" value="F:metal ion binding"/>
    <property type="evidence" value="ECO:0007669"/>
    <property type="project" value="UniProtKB-KW"/>
</dbReference>
<dbReference type="Gene3D" id="3.90.132.10">
    <property type="entry name" value="Leishmanolysin , domain 2"/>
    <property type="match status" value="1"/>
</dbReference>
<evidence type="ECO:0000256" key="9">
    <source>
        <dbReference type="PIRSR" id="PIRSR601577-2"/>
    </source>
</evidence>
<dbReference type="Pfam" id="PF01457">
    <property type="entry name" value="Peptidase_M8"/>
    <property type="match status" value="1"/>
</dbReference>
<dbReference type="FunFam" id="3.90.132.10:FF:000001">
    <property type="entry name" value="leishmanolysin-like peptidase isoform X2"/>
    <property type="match status" value="1"/>
</dbReference>
<keyword evidence="11" id="KW-1133">Transmembrane helix</keyword>
<feature type="transmembrane region" description="Helical" evidence="11">
    <location>
        <begin position="1072"/>
        <end position="1094"/>
    </location>
</feature>